<dbReference type="SUPFAM" id="SSF56935">
    <property type="entry name" value="Porins"/>
    <property type="match status" value="1"/>
</dbReference>
<accession>A0A0H3FIM9</accession>
<dbReference type="InterPro" id="IPR010105">
    <property type="entry name" value="TonB_sidphr_rcpt"/>
</dbReference>
<dbReference type="InterPro" id="IPR012910">
    <property type="entry name" value="Plug_dom"/>
</dbReference>
<dbReference type="InterPro" id="IPR000531">
    <property type="entry name" value="Beta-barrel_TonB"/>
</dbReference>
<dbReference type="Proteomes" id="UP000007257">
    <property type="component" value="Plasmid pRAHAQ01"/>
</dbReference>
<evidence type="ECO:0000256" key="12">
    <source>
        <dbReference type="ARBA" id="ARBA00023237"/>
    </source>
</evidence>
<evidence type="ECO:0000259" key="17">
    <source>
        <dbReference type="Pfam" id="PF07715"/>
    </source>
</evidence>
<keyword evidence="3 13" id="KW-0813">Transport</keyword>
<evidence type="ECO:0000256" key="11">
    <source>
        <dbReference type="ARBA" id="ARBA00023170"/>
    </source>
</evidence>
<evidence type="ECO:0000256" key="15">
    <source>
        <dbReference type="SAM" id="MobiDB-lite"/>
    </source>
</evidence>
<keyword evidence="4 13" id="KW-1134">Transmembrane beta strand</keyword>
<dbReference type="Gene3D" id="2.170.130.10">
    <property type="entry name" value="TonB-dependent receptor, plug domain"/>
    <property type="match status" value="1"/>
</dbReference>
<keyword evidence="7" id="KW-0732">Signal</keyword>
<evidence type="ECO:0000313" key="19">
    <source>
        <dbReference type="Proteomes" id="UP000007257"/>
    </source>
</evidence>
<dbReference type="InterPro" id="IPR039426">
    <property type="entry name" value="TonB-dep_rcpt-like"/>
</dbReference>
<keyword evidence="18" id="KW-0614">Plasmid</keyword>
<dbReference type="FunFam" id="2.170.130.10:FF:000001">
    <property type="entry name" value="Catecholate siderophore TonB-dependent receptor"/>
    <property type="match status" value="1"/>
</dbReference>
<dbReference type="GO" id="GO:0009279">
    <property type="term" value="C:cell outer membrane"/>
    <property type="evidence" value="ECO:0007669"/>
    <property type="project" value="UniProtKB-SubCell"/>
</dbReference>
<dbReference type="PROSITE" id="PS52016">
    <property type="entry name" value="TONB_DEPENDENT_REC_3"/>
    <property type="match status" value="1"/>
</dbReference>
<protein>
    <submittedName>
        <fullName evidence="18">TonB-dependent siderophore receptor</fullName>
    </submittedName>
</protein>
<evidence type="ECO:0000256" key="7">
    <source>
        <dbReference type="ARBA" id="ARBA00022729"/>
    </source>
</evidence>
<evidence type="ECO:0000259" key="16">
    <source>
        <dbReference type="Pfam" id="PF00593"/>
    </source>
</evidence>
<evidence type="ECO:0000256" key="9">
    <source>
        <dbReference type="ARBA" id="ARBA00023077"/>
    </source>
</evidence>
<evidence type="ECO:0000256" key="10">
    <source>
        <dbReference type="ARBA" id="ARBA00023136"/>
    </source>
</evidence>
<gene>
    <name evidence="18" type="ordered locus">Rahaq_5040</name>
</gene>
<keyword evidence="12 13" id="KW-0998">Cell outer membrane</keyword>
<dbReference type="InterPro" id="IPR036942">
    <property type="entry name" value="Beta-barrel_TonB_sf"/>
</dbReference>
<reference evidence="19" key="1">
    <citation type="submission" date="2011-01" db="EMBL/GenBank/DDBJ databases">
        <title>Complete sequence of plasmid1 of Rahnella sp. Y9602.</title>
        <authorList>
            <consortium name="US DOE Joint Genome Institute"/>
            <person name="Lucas S."/>
            <person name="Copeland A."/>
            <person name="Lapidus A."/>
            <person name="Cheng J.-F."/>
            <person name="Goodwin L."/>
            <person name="Pitluck S."/>
            <person name="Lu M."/>
            <person name="Detter J.C."/>
            <person name="Han C."/>
            <person name="Tapia R."/>
            <person name="Land M."/>
            <person name="Hauser L."/>
            <person name="Kyrpides N."/>
            <person name="Ivanova N."/>
            <person name="Ovchinnikova G."/>
            <person name="Pagani I."/>
            <person name="Sobecky P.A."/>
            <person name="Martinez R.J."/>
            <person name="Woyke T."/>
        </authorList>
    </citation>
    <scope>NUCLEOTIDE SEQUENCE [LARGE SCALE GENOMIC DNA]</scope>
    <source>
        <strain evidence="19">Y9602</strain>
        <plasmid evidence="19">pRAHAQ01</plasmid>
    </source>
</reference>
<keyword evidence="10 13" id="KW-0472">Membrane</keyword>
<comment type="subcellular location">
    <subcellularLocation>
        <location evidence="1 13">Cell outer membrane</location>
        <topology evidence="1 13">Multi-pass membrane protein</topology>
    </subcellularLocation>
</comment>
<dbReference type="GO" id="GO:0015891">
    <property type="term" value="P:siderophore transport"/>
    <property type="evidence" value="ECO:0007669"/>
    <property type="project" value="InterPro"/>
</dbReference>
<organism evidence="18 19">
    <name type="scientific">Rahnella sp. (strain Y9602)</name>
    <dbReference type="NCBI Taxonomy" id="2703885"/>
    <lineage>
        <taxon>Bacteria</taxon>
        <taxon>Pseudomonadati</taxon>
        <taxon>Pseudomonadota</taxon>
        <taxon>Gammaproteobacteria</taxon>
        <taxon>Enterobacterales</taxon>
        <taxon>Yersiniaceae</taxon>
        <taxon>Rahnella</taxon>
    </lineage>
</organism>
<reference evidence="18 19" key="2">
    <citation type="journal article" date="2012" name="J. Bacteriol.">
        <title>Complete Genome Sequence of Rahnella sp. Strain Y9602, a Gammaproteobacterium Isolate from Metal- and Radionuclide-Contaminated Soil.</title>
        <authorList>
            <person name="Martinez R.J."/>
            <person name="Bruce D."/>
            <person name="Detter C."/>
            <person name="Goodwin L.A."/>
            <person name="Han J."/>
            <person name="Han C.S."/>
            <person name="Held B."/>
            <person name="Land M.L."/>
            <person name="Mikhailova N."/>
            <person name="Nolan M."/>
            <person name="Pennacchio L."/>
            <person name="Pitluck S."/>
            <person name="Tapia R."/>
            <person name="Woyke T."/>
            <person name="Sobecky P.A."/>
        </authorList>
    </citation>
    <scope>NUCLEOTIDE SEQUENCE [LARGE SCALE GENOMIC DNA]</scope>
    <source>
        <strain evidence="18 19">Y9602</strain>
        <plasmid evidence="18 19">pRAHAQ01</plasmid>
    </source>
</reference>
<dbReference type="Pfam" id="PF00593">
    <property type="entry name" value="TonB_dep_Rec_b-barrel"/>
    <property type="match status" value="1"/>
</dbReference>
<evidence type="ECO:0000256" key="3">
    <source>
        <dbReference type="ARBA" id="ARBA00022448"/>
    </source>
</evidence>
<proteinExistence type="inferred from homology"/>
<keyword evidence="5" id="KW-0408">Iron</keyword>
<comment type="similarity">
    <text evidence="2 13 14">Belongs to the TonB-dependent receptor family.</text>
</comment>
<evidence type="ECO:0000256" key="4">
    <source>
        <dbReference type="ARBA" id="ARBA00022452"/>
    </source>
</evidence>
<keyword evidence="6 13" id="KW-0812">Transmembrane</keyword>
<evidence type="ECO:0000256" key="1">
    <source>
        <dbReference type="ARBA" id="ARBA00004571"/>
    </source>
</evidence>
<evidence type="ECO:0000256" key="14">
    <source>
        <dbReference type="RuleBase" id="RU003357"/>
    </source>
</evidence>
<dbReference type="NCBIfam" id="TIGR01783">
    <property type="entry name" value="TonB-siderophor"/>
    <property type="match status" value="1"/>
</dbReference>
<feature type="domain" description="TonB-dependent receptor-like beta-barrel" evidence="16">
    <location>
        <begin position="264"/>
        <end position="697"/>
    </location>
</feature>
<dbReference type="Pfam" id="PF07715">
    <property type="entry name" value="Plug"/>
    <property type="match status" value="1"/>
</dbReference>
<dbReference type="KEGG" id="rah:Rahaq_5040"/>
<dbReference type="eggNOG" id="COG4773">
    <property type="taxonomic scope" value="Bacteria"/>
</dbReference>
<keyword evidence="8" id="KW-0406">Ion transport</keyword>
<dbReference type="Gene3D" id="2.40.170.20">
    <property type="entry name" value="TonB-dependent receptor, beta-barrel domain"/>
    <property type="match status" value="1"/>
</dbReference>
<evidence type="ECO:0000256" key="6">
    <source>
        <dbReference type="ARBA" id="ARBA00022692"/>
    </source>
</evidence>
<sequence>MIINCITGKCVIFNTGLIEMNNKKLFDFKRKGHPAILAAIYGVAMLAPVTGYSAADSDTLTITGNEANDQGYSAGTSSVASKTPTPRLNEAQSVSVVTRQQLDDYQATSLSDAMRFVSGVSEGNTLAGTEDGFVRRGFGSNSDGSIYRDGVRSSQGLNFDATTERVEVLKGSASLLYGIQNPGGVINLVSKKPQYDWHTKVSGRYASEGGGAGTVDVTGPLGNGFAFRMIAEKQDQDYWRNFGSDKHTLISPSLQWYGEKASFLISYSDYRYDIPYDRGTAFINGKPIDIDYKDRLDDKSNRAWGHNKTLNAHYDWQFSDDWSTRLTLGWNQRRYNNDEVRVTAVNATTGAVTRRADANRGFNHKTKYVSWDLLGSQDILGMNHDLVLGTDYEMNQTYRAHQYQGKANSSFNFMDPQYDILSPVADSTTENTANGNNLNRIHSRSVYAKDSISLTPDWIAVLGGRYQHYEQRASKGFDPVVQTLDSEGNKFLPQVGLIYKVTPEVSLYSSVSKSFTPSTDVDDDGNVGKPEQGTTWEVGSKWQITPRMFASVALYRIDERDMSLSINGETRAIDKARSSGAEFELNGEILPDWEVSANYSYDKAEIVDDGENSANNGNRLQNAPRHSGALYLSHNLVINGLPGDFRVGGGARYVGTRAGDPENSFTLPDYVVADSFVAWNNRLFGEKTQLKLNLNNLFNKHYYTSSGGNLRVREGETRNLMVQASVEF</sequence>
<dbReference type="InterPro" id="IPR037066">
    <property type="entry name" value="Plug_dom_sf"/>
</dbReference>
<keyword evidence="11 18" id="KW-0675">Receptor</keyword>
<keyword evidence="9 14" id="KW-0798">TonB box</keyword>
<dbReference type="HOGENOM" id="CLU_008287_9_4_6"/>
<dbReference type="EMBL" id="CP002506">
    <property type="protein sequence ID" value="ADW76615.1"/>
    <property type="molecule type" value="Genomic_DNA"/>
</dbReference>
<dbReference type="GO" id="GO:0038023">
    <property type="term" value="F:signaling receptor activity"/>
    <property type="evidence" value="ECO:0007669"/>
    <property type="project" value="InterPro"/>
</dbReference>
<keyword evidence="5" id="KW-0410">Iron transport</keyword>
<evidence type="ECO:0000313" key="18">
    <source>
        <dbReference type="EMBL" id="ADW76615.1"/>
    </source>
</evidence>
<dbReference type="PANTHER" id="PTHR32552">
    <property type="entry name" value="FERRICHROME IRON RECEPTOR-RELATED"/>
    <property type="match status" value="1"/>
</dbReference>
<dbReference type="AlphaFoldDB" id="A0A0H3FIM9"/>
<feature type="region of interest" description="Disordered" evidence="15">
    <location>
        <begin position="71"/>
        <end position="92"/>
    </location>
</feature>
<evidence type="ECO:0000256" key="8">
    <source>
        <dbReference type="ARBA" id="ARBA00023065"/>
    </source>
</evidence>
<dbReference type="GO" id="GO:0015344">
    <property type="term" value="F:siderophore uptake transmembrane transporter activity"/>
    <property type="evidence" value="ECO:0007669"/>
    <property type="project" value="TreeGrafter"/>
</dbReference>
<dbReference type="PANTHER" id="PTHR32552:SF85">
    <property type="entry name" value="BLL7968 PROTEIN"/>
    <property type="match status" value="1"/>
</dbReference>
<dbReference type="CDD" id="cd01347">
    <property type="entry name" value="ligand_gated_channel"/>
    <property type="match status" value="1"/>
</dbReference>
<feature type="domain" description="TonB-dependent receptor plug" evidence="17">
    <location>
        <begin position="89"/>
        <end position="185"/>
    </location>
</feature>
<name>A0A0H3FIM9_RAHSY</name>
<evidence type="ECO:0000256" key="2">
    <source>
        <dbReference type="ARBA" id="ARBA00009810"/>
    </source>
</evidence>
<evidence type="ECO:0000256" key="13">
    <source>
        <dbReference type="PROSITE-ProRule" id="PRU01360"/>
    </source>
</evidence>
<evidence type="ECO:0000256" key="5">
    <source>
        <dbReference type="ARBA" id="ARBA00022496"/>
    </source>
</evidence>
<geneLocation type="plasmid" evidence="18 19">
    <name>pRAHAQ01</name>
</geneLocation>